<sequence length="295" mass="34337">MSFTKHYLSWCLFYFPQTQKLYNESEKSTKIRKKKSKSETMATCLVNRLKISTLVQLGEDKTMLDLESKPVLSSLKEENKNLIASVDDYVLDYNLFVLNSVREVLESNDNQLVSFIQALIASLPDEYSNLIYNPIDDNGKINLSTTSKLQERLLNLLIQERHRRDIIALNKQFEEKIKYLELENPFKYEIKSPYYKAFLGAKDEQADQFHKLALLQSLEYDFEHNLDEESDYKTDDDLLEHFLDDAIVNFKLDGNVKEEDVMNSEIVKIMLPLAAQVIMGDDEEVEDESELKESS</sequence>
<evidence type="ECO:0000313" key="1">
    <source>
        <dbReference type="EMBL" id="AWU73835.1"/>
    </source>
</evidence>
<name>A0A2U9QXW7_PICKU</name>
<proteinExistence type="predicted"/>
<dbReference type="EMBL" id="CP028773">
    <property type="protein sequence ID" value="AWU73835.1"/>
    <property type="molecule type" value="Genomic_DNA"/>
</dbReference>
<dbReference type="VEuPathDB" id="FungiDB:C5L36_0A04335"/>
<organism evidence="1 2">
    <name type="scientific">Pichia kudriavzevii</name>
    <name type="common">Yeast</name>
    <name type="synonym">Issatchenkia orientalis</name>
    <dbReference type="NCBI Taxonomy" id="4909"/>
    <lineage>
        <taxon>Eukaryota</taxon>
        <taxon>Fungi</taxon>
        <taxon>Dikarya</taxon>
        <taxon>Ascomycota</taxon>
        <taxon>Saccharomycotina</taxon>
        <taxon>Pichiomycetes</taxon>
        <taxon>Pichiales</taxon>
        <taxon>Pichiaceae</taxon>
        <taxon>Pichia</taxon>
    </lineage>
</organism>
<dbReference type="AlphaFoldDB" id="A0A2U9QXW7"/>
<dbReference type="Proteomes" id="UP000249293">
    <property type="component" value="Chromosome 1"/>
</dbReference>
<protein>
    <submittedName>
        <fullName evidence="1">Uncharacterized protein</fullName>
    </submittedName>
</protein>
<dbReference type="GeneID" id="40381545"/>
<evidence type="ECO:0000313" key="2">
    <source>
        <dbReference type="Proteomes" id="UP000249293"/>
    </source>
</evidence>
<accession>A0A2U9QXW7</accession>
<dbReference type="RefSeq" id="XP_029319312.1">
    <property type="nucleotide sequence ID" value="XM_029463452.1"/>
</dbReference>
<keyword evidence="2" id="KW-1185">Reference proteome</keyword>
<gene>
    <name evidence="1" type="ORF">C5L36_0A04335</name>
</gene>
<dbReference type="KEGG" id="pkz:C5L36_0A04335"/>
<dbReference type="OrthoDB" id="4078670at2759"/>
<reference evidence="1 2" key="1">
    <citation type="submission" date="2018-06" db="EMBL/GenBank/DDBJ databases">
        <title>Population genomics shows no distinction between pathogenic Candida krusei and environmental Pichia kudriavzevii: One species, four names.</title>
        <authorList>
            <person name="Douglass A.P."/>
            <person name="Offei B."/>
            <person name="Braun-Galleani S."/>
            <person name="Coughlan A.Y."/>
            <person name="Martos A."/>
            <person name="Ortiz-Merino R.A."/>
            <person name="Byrne K.P."/>
            <person name="Wolfe K.H."/>
        </authorList>
    </citation>
    <scope>NUCLEOTIDE SEQUENCE [LARGE SCALE GENOMIC DNA]</scope>
    <source>
        <strain evidence="1 2">CBS573</strain>
    </source>
</reference>